<name>A0A0J6WST5_9FIRM</name>
<dbReference type="EMBL" id="LEKT01000020">
    <property type="protein sequence ID" value="KMO86565.1"/>
    <property type="molecule type" value="Genomic_DNA"/>
</dbReference>
<accession>A0A0J6WST5</accession>
<dbReference type="GO" id="GO:0032259">
    <property type="term" value="P:methylation"/>
    <property type="evidence" value="ECO:0007669"/>
    <property type="project" value="UniProtKB-KW"/>
</dbReference>
<keyword evidence="1 4" id="KW-0489">Methyltransferase</keyword>
<feature type="binding site" evidence="4">
    <location>
        <begin position="106"/>
        <end position="107"/>
    </location>
    <ligand>
        <name>S-adenosyl-L-methionine</name>
        <dbReference type="ChEBI" id="CHEBI:59789"/>
    </ligand>
</feature>
<dbReference type="RefSeq" id="WP_048514228.1">
    <property type="nucleotide sequence ID" value="NZ_FUXD01000020.1"/>
</dbReference>
<dbReference type="EC" id="2.1.1.163" evidence="4"/>
<feature type="binding site" evidence="4">
    <location>
        <position position="61"/>
    </location>
    <ligand>
        <name>S-adenosyl-L-methionine</name>
        <dbReference type="ChEBI" id="CHEBI:59789"/>
    </ligand>
</feature>
<dbReference type="SUPFAM" id="SSF53335">
    <property type="entry name" value="S-adenosyl-L-methionine-dependent methyltransferases"/>
    <property type="match status" value="1"/>
</dbReference>
<dbReference type="UniPathway" id="UPA00079">
    <property type="reaction ID" value="UER00169"/>
</dbReference>
<dbReference type="PROSITE" id="PS51608">
    <property type="entry name" value="SAM_MT_UBIE"/>
    <property type="match status" value="1"/>
</dbReference>
<dbReference type="NCBIfam" id="TIGR01934">
    <property type="entry name" value="MenG_MenH_UbiE"/>
    <property type="match status" value="1"/>
</dbReference>
<dbReference type="InParanoid" id="A0A0J6WST5"/>
<dbReference type="InterPro" id="IPR004033">
    <property type="entry name" value="UbiE/COQ5_MeTrFase"/>
</dbReference>
<comment type="catalytic activity">
    <reaction evidence="4">
        <text>a 2-demethylmenaquinol + S-adenosyl-L-methionine = a menaquinol + S-adenosyl-L-homocysteine + H(+)</text>
        <dbReference type="Rhea" id="RHEA:42640"/>
        <dbReference type="Rhea" id="RHEA-COMP:9539"/>
        <dbReference type="Rhea" id="RHEA-COMP:9563"/>
        <dbReference type="ChEBI" id="CHEBI:15378"/>
        <dbReference type="ChEBI" id="CHEBI:18151"/>
        <dbReference type="ChEBI" id="CHEBI:55437"/>
        <dbReference type="ChEBI" id="CHEBI:57856"/>
        <dbReference type="ChEBI" id="CHEBI:59789"/>
        <dbReference type="EC" id="2.1.1.163"/>
    </reaction>
</comment>
<dbReference type="PANTHER" id="PTHR43591">
    <property type="entry name" value="METHYLTRANSFERASE"/>
    <property type="match status" value="1"/>
</dbReference>
<dbReference type="Proteomes" id="UP000036503">
    <property type="component" value="Unassembled WGS sequence"/>
</dbReference>
<comment type="pathway">
    <text evidence="4">Quinol/quinone metabolism; menaquinone biosynthesis; menaquinol from 1,4-dihydroxy-2-naphthoate: step 2/2.</text>
</comment>
<evidence type="ECO:0000256" key="2">
    <source>
        <dbReference type="ARBA" id="ARBA00022679"/>
    </source>
</evidence>
<evidence type="ECO:0000313" key="6">
    <source>
        <dbReference type="Proteomes" id="UP000036503"/>
    </source>
</evidence>
<evidence type="ECO:0000313" key="5">
    <source>
        <dbReference type="EMBL" id="KMO86565.1"/>
    </source>
</evidence>
<evidence type="ECO:0000256" key="4">
    <source>
        <dbReference type="HAMAP-Rule" id="MF_01813"/>
    </source>
</evidence>
<dbReference type="CDD" id="cd02440">
    <property type="entry name" value="AdoMet_MTases"/>
    <property type="match status" value="1"/>
</dbReference>
<dbReference type="HAMAP" id="MF_01813">
    <property type="entry name" value="MenG_UbiE_methyltr"/>
    <property type="match status" value="1"/>
</dbReference>
<dbReference type="FunCoup" id="A0A0J6WST5">
    <property type="interactions" value="491"/>
</dbReference>
<keyword evidence="5" id="KW-0830">Ubiquinone</keyword>
<evidence type="ECO:0000256" key="1">
    <source>
        <dbReference type="ARBA" id="ARBA00022603"/>
    </source>
</evidence>
<comment type="function">
    <text evidence="4">Methyltransferase required for the conversion of demethylmenaquinol (DMKH2) to menaquinol (MKH2).</text>
</comment>
<dbReference type="GO" id="GO:0043770">
    <property type="term" value="F:demethylmenaquinone methyltransferase activity"/>
    <property type="evidence" value="ECO:0007669"/>
    <property type="project" value="UniProtKB-UniRule"/>
</dbReference>
<keyword evidence="6" id="KW-1185">Reference proteome</keyword>
<comment type="caution">
    <text evidence="5">The sequence shown here is derived from an EMBL/GenBank/DDBJ whole genome shotgun (WGS) entry which is preliminary data.</text>
</comment>
<dbReference type="OrthoDB" id="9808140at2"/>
<dbReference type="PATRIC" id="fig|1122219.3.peg.1052"/>
<organism evidence="5 6">
    <name type="scientific">Megasphaera cerevisiae DSM 20462</name>
    <dbReference type="NCBI Taxonomy" id="1122219"/>
    <lineage>
        <taxon>Bacteria</taxon>
        <taxon>Bacillati</taxon>
        <taxon>Bacillota</taxon>
        <taxon>Negativicutes</taxon>
        <taxon>Veillonellales</taxon>
        <taxon>Veillonellaceae</taxon>
        <taxon>Megasphaera</taxon>
    </lineage>
</organism>
<feature type="binding site" evidence="4">
    <location>
        <position position="81"/>
    </location>
    <ligand>
        <name>S-adenosyl-L-methionine</name>
        <dbReference type="ChEBI" id="CHEBI:59789"/>
    </ligand>
</feature>
<keyword evidence="4" id="KW-0474">Menaquinone biosynthesis</keyword>
<dbReference type="STRING" id="39029.BSR42_05760"/>
<dbReference type="Pfam" id="PF01209">
    <property type="entry name" value="Ubie_methyltran"/>
    <property type="match status" value="1"/>
</dbReference>
<keyword evidence="3 4" id="KW-0949">S-adenosyl-L-methionine</keyword>
<dbReference type="GO" id="GO:0009234">
    <property type="term" value="P:menaquinone biosynthetic process"/>
    <property type="evidence" value="ECO:0007669"/>
    <property type="project" value="UniProtKB-UniRule"/>
</dbReference>
<feature type="binding site" evidence="4">
    <location>
        <position position="123"/>
    </location>
    <ligand>
        <name>S-adenosyl-L-methionine</name>
        <dbReference type="ChEBI" id="CHEBI:59789"/>
    </ligand>
</feature>
<proteinExistence type="inferred from homology"/>
<dbReference type="PANTHER" id="PTHR43591:SF24">
    <property type="entry name" value="2-METHOXY-6-POLYPRENYL-1,4-BENZOQUINOL METHYLASE, MITOCHONDRIAL"/>
    <property type="match status" value="1"/>
</dbReference>
<sequence>MAEPSKREKVYQVFQHISSSYDEANERISLGMEGRWKQQLIDAITKRAEPNGQVLDVCCGTGDIAIAIAAVRPDLTVTGLDFSPAMLQTARQKSRRLDNVSWYEGDAMTLPFPDNTFASACISFGLRNTSDYRQVLCEMTRVVRPGGWVYCLDSFVPDSPLIRPFYALYFRGIMPFLGGGIRHRQEYLWLWQSTREFLRKRQLLALFREVGLAHARMEGHLFGTCVLHKGQKRISTRNKRKMKTN</sequence>
<reference evidence="5 6" key="1">
    <citation type="submission" date="2015-06" db="EMBL/GenBank/DDBJ databases">
        <title>Draft genome sequence of beer spoilage bacterium Megasphaera cerevisiae type strain 20462.</title>
        <authorList>
            <person name="Kutumbaka K."/>
            <person name="Pasmowitz J."/>
            <person name="Mategko J."/>
            <person name="Reyes D."/>
            <person name="Friedrich A."/>
            <person name="Han S."/>
            <person name="Martens-Habbena W."/>
            <person name="Neal-McKinney J."/>
            <person name="Janagama H.K."/>
            <person name="Nadala C."/>
            <person name="Samadpour M."/>
        </authorList>
    </citation>
    <scope>NUCLEOTIDE SEQUENCE [LARGE SCALE GENOMIC DNA]</scope>
    <source>
        <strain evidence="5 6">DSM 20462</strain>
    </source>
</reference>
<protein>
    <recommendedName>
        <fullName evidence="4">Demethylmenaquinone methyltransferase</fullName>
        <ecNumber evidence="4">2.1.1.163</ecNumber>
    </recommendedName>
</protein>
<gene>
    <name evidence="4" type="primary">menG</name>
    <name evidence="5" type="ORF">AB840_07565</name>
</gene>
<comment type="similarity">
    <text evidence="4">Belongs to the class I-like SAM-binding methyltransferase superfamily. MenG/UbiE family.</text>
</comment>
<evidence type="ECO:0000256" key="3">
    <source>
        <dbReference type="ARBA" id="ARBA00022691"/>
    </source>
</evidence>
<dbReference type="Gene3D" id="3.40.50.150">
    <property type="entry name" value="Vaccinia Virus protein VP39"/>
    <property type="match status" value="1"/>
</dbReference>
<keyword evidence="2 4" id="KW-0808">Transferase</keyword>
<dbReference type="AlphaFoldDB" id="A0A0J6WST5"/>
<dbReference type="InterPro" id="IPR029063">
    <property type="entry name" value="SAM-dependent_MTases_sf"/>
</dbReference>